<sequence length="237" mass="26502">MRSFNTMRYKVVIFDLFGTLVPYLCKQEYENMLEEMTASLSISRSPFQKLWDDTFVERARGVFSTIESNILHICEALRIKPDRAQIEAATRRRIEFIRRALAPREDAVETICRLKSSGRKIGLISDCSCEVPLLWKGTPLSELIDEAVFSCEVLITKPNPQIYLLACDRLGISPEDCLYVGDGGSSELSGAAEVGMSPVLIRVPGEDTGDGYRMNAGEWEGQTISALSEVLPLVFDH</sequence>
<dbReference type="SUPFAM" id="SSF56784">
    <property type="entry name" value="HAD-like"/>
    <property type="match status" value="1"/>
</dbReference>
<dbReference type="PANTHER" id="PTHR43316">
    <property type="entry name" value="HYDROLASE, HALOACID DELAHOGENASE-RELATED"/>
    <property type="match status" value="1"/>
</dbReference>
<gene>
    <name evidence="2" type="ORF">E3J84_03795</name>
</gene>
<dbReference type="InterPro" id="IPR006439">
    <property type="entry name" value="HAD-SF_hydro_IA"/>
</dbReference>
<dbReference type="InterPro" id="IPR023214">
    <property type="entry name" value="HAD_sf"/>
</dbReference>
<comment type="caution">
    <text evidence="2">The sequence shown here is derived from an EMBL/GenBank/DDBJ whole genome shotgun (WGS) entry which is preliminary data.</text>
</comment>
<evidence type="ECO:0000313" key="3">
    <source>
        <dbReference type="Proteomes" id="UP000316360"/>
    </source>
</evidence>
<dbReference type="PRINTS" id="PR00413">
    <property type="entry name" value="HADHALOGNASE"/>
</dbReference>
<keyword evidence="1 2" id="KW-0378">Hydrolase</keyword>
<accession>A0A523RY99</accession>
<dbReference type="Gene3D" id="3.40.50.1000">
    <property type="entry name" value="HAD superfamily/HAD-like"/>
    <property type="match status" value="1"/>
</dbReference>
<dbReference type="AlphaFoldDB" id="A0A523RY99"/>
<organism evidence="2 3">
    <name type="scientific">Aerophobetes bacterium</name>
    <dbReference type="NCBI Taxonomy" id="2030807"/>
    <lineage>
        <taxon>Bacteria</taxon>
        <taxon>Candidatus Aerophobota</taxon>
    </lineage>
</organism>
<evidence type="ECO:0000256" key="1">
    <source>
        <dbReference type="ARBA" id="ARBA00022801"/>
    </source>
</evidence>
<dbReference type="PANTHER" id="PTHR43316:SF3">
    <property type="entry name" value="HALOACID DEHALOGENASE, TYPE II (AFU_ORTHOLOGUE AFUA_2G07750)-RELATED"/>
    <property type="match status" value="1"/>
</dbReference>
<dbReference type="NCBIfam" id="TIGR01549">
    <property type="entry name" value="HAD-SF-IA-v1"/>
    <property type="match status" value="1"/>
</dbReference>
<proteinExistence type="predicted"/>
<protein>
    <submittedName>
        <fullName evidence="2">HAD family hydrolase</fullName>
    </submittedName>
</protein>
<dbReference type="SFLD" id="SFLDS00003">
    <property type="entry name" value="Haloacid_Dehalogenase"/>
    <property type="match status" value="1"/>
</dbReference>
<dbReference type="EMBL" id="SOKJ01000215">
    <property type="protein sequence ID" value="TET10589.1"/>
    <property type="molecule type" value="Genomic_DNA"/>
</dbReference>
<reference evidence="2 3" key="1">
    <citation type="submission" date="2019-03" db="EMBL/GenBank/DDBJ databases">
        <title>Metabolic potential of uncultured bacteria and archaea associated with petroleum seepage in deep-sea sediments.</title>
        <authorList>
            <person name="Dong X."/>
            <person name="Hubert C."/>
        </authorList>
    </citation>
    <scope>NUCLEOTIDE SEQUENCE [LARGE SCALE GENOMIC DNA]</scope>
    <source>
        <strain evidence="2">E44_bin7</strain>
    </source>
</reference>
<dbReference type="GO" id="GO:0016787">
    <property type="term" value="F:hydrolase activity"/>
    <property type="evidence" value="ECO:0007669"/>
    <property type="project" value="UniProtKB-KW"/>
</dbReference>
<evidence type="ECO:0000313" key="2">
    <source>
        <dbReference type="EMBL" id="TET10589.1"/>
    </source>
</evidence>
<dbReference type="Proteomes" id="UP000316360">
    <property type="component" value="Unassembled WGS sequence"/>
</dbReference>
<dbReference type="SFLD" id="SFLDG01129">
    <property type="entry name" value="C1.5:_HAD__Beta-PGM__Phosphata"/>
    <property type="match status" value="1"/>
</dbReference>
<dbReference type="InterPro" id="IPR051540">
    <property type="entry name" value="S-2-haloacid_dehalogenase"/>
</dbReference>
<name>A0A523RY99_UNCAE</name>
<dbReference type="InterPro" id="IPR036412">
    <property type="entry name" value="HAD-like_sf"/>
</dbReference>
<dbReference type="Pfam" id="PF00702">
    <property type="entry name" value="Hydrolase"/>
    <property type="match status" value="1"/>
</dbReference>